<dbReference type="AlphaFoldDB" id="A0A562R5C2"/>
<dbReference type="Proteomes" id="UP000318431">
    <property type="component" value="Unassembled WGS sequence"/>
</dbReference>
<name>A0A562R5C2_9BURK</name>
<dbReference type="EMBL" id="VLLB01000005">
    <property type="protein sequence ID" value="TWI64269.1"/>
    <property type="molecule type" value="Genomic_DNA"/>
</dbReference>
<evidence type="ECO:0000313" key="1">
    <source>
        <dbReference type="EMBL" id="TWI64269.1"/>
    </source>
</evidence>
<dbReference type="OrthoDB" id="9800461at2"/>
<evidence type="ECO:0008006" key="3">
    <source>
        <dbReference type="Google" id="ProtNLM"/>
    </source>
</evidence>
<dbReference type="SUPFAM" id="SSF53335">
    <property type="entry name" value="S-adenosyl-L-methionine-dependent methyltransferases"/>
    <property type="match status" value="1"/>
</dbReference>
<dbReference type="InterPro" id="IPR029063">
    <property type="entry name" value="SAM-dependent_MTases_sf"/>
</dbReference>
<protein>
    <recommendedName>
        <fullName evidence="3">DUF3052 family protein</fullName>
    </recommendedName>
</protein>
<dbReference type="RefSeq" id="WP_145649936.1">
    <property type="nucleotide sequence ID" value="NZ_VLLB01000005.1"/>
</dbReference>
<comment type="caution">
    <text evidence="1">The sequence shown here is derived from an EMBL/GenBank/DDBJ whole genome shotgun (WGS) entry which is preliminary data.</text>
</comment>
<organism evidence="1 2">
    <name type="scientific">Pseudoduganella lurida</name>
    <dbReference type="NCBI Taxonomy" id="1036180"/>
    <lineage>
        <taxon>Bacteria</taxon>
        <taxon>Pseudomonadati</taxon>
        <taxon>Pseudomonadota</taxon>
        <taxon>Betaproteobacteria</taxon>
        <taxon>Burkholderiales</taxon>
        <taxon>Oxalobacteraceae</taxon>
        <taxon>Telluria group</taxon>
        <taxon>Pseudoduganella</taxon>
    </lineage>
</organism>
<proteinExistence type="predicted"/>
<keyword evidence="2" id="KW-1185">Reference proteome</keyword>
<evidence type="ECO:0000313" key="2">
    <source>
        <dbReference type="Proteomes" id="UP000318431"/>
    </source>
</evidence>
<accession>A0A562R5C2</accession>
<gene>
    <name evidence="1" type="ORF">IP91_03037</name>
</gene>
<reference evidence="1 2" key="1">
    <citation type="journal article" date="2015" name="Stand. Genomic Sci.">
        <title>Genomic Encyclopedia of Bacterial and Archaeal Type Strains, Phase III: the genomes of soil and plant-associated and newly described type strains.</title>
        <authorList>
            <person name="Whitman W.B."/>
            <person name="Woyke T."/>
            <person name="Klenk H.P."/>
            <person name="Zhou Y."/>
            <person name="Lilburn T.G."/>
            <person name="Beck B.J."/>
            <person name="De Vos P."/>
            <person name="Vandamme P."/>
            <person name="Eisen J.A."/>
            <person name="Garrity G."/>
            <person name="Hugenholtz P."/>
            <person name="Kyrpides N.C."/>
        </authorList>
    </citation>
    <scope>NUCLEOTIDE SEQUENCE [LARGE SCALE GENOMIC DNA]</scope>
    <source>
        <strain evidence="1 2">CGMCC 1.10822</strain>
    </source>
</reference>
<sequence>MSDKTIAEKLYVKNAATIAVLNADARHAFVTGQLPAEKLVDSGPADLVLLFVHASTELEALLPQARTRLAPKGALWVAYLKGTSKSHAAGLHRDTIRTFAATLGLDSVAMIALDADWSALRLKA</sequence>